<feature type="signal peptide" evidence="1">
    <location>
        <begin position="1"/>
        <end position="24"/>
    </location>
</feature>
<keyword evidence="3" id="KW-1185">Reference proteome</keyword>
<proteinExistence type="predicted"/>
<sequence>MITKFLDAASRSLAWLAVSAAALLAGCAIDPHMPDPMPPRPEEVRALIANLMPASVGDRAGWATDIYAALTSLGIPASLPNICAALAITEQESSYRADPAVPDLGRIAREEIDRRADRIGIPKFAVNAALGLSSPTGKTYAERIAAARTEKALSRVFEDFIDMAPMGKRLFGGWNPVRTGGPMQVSIAFAEQHAGERGYPYPMTGSIRDEVFTRRGGLYFGIAHLLDYPAAYDSHRYRFADFNAGRYASRNAAFQNAASIASGIPLALDGDLVRHDAGRDASPGQTELAIRSLGKRLGIGDGEIRRALELGDRRKFEDSELYRRVFALAEQLERQPLPRAVVPQIALKGPKISRKLTTEWFADRVNERHRRCLAKAA</sequence>
<feature type="chain" id="PRO_5023126651" evidence="1">
    <location>
        <begin position="25"/>
        <end position="377"/>
    </location>
</feature>
<dbReference type="InterPro" id="IPR011673">
    <property type="entry name" value="DUF1615"/>
</dbReference>
<dbReference type="OrthoDB" id="596976at2"/>
<dbReference type="PROSITE" id="PS51257">
    <property type="entry name" value="PROKAR_LIPOPROTEIN"/>
    <property type="match status" value="1"/>
</dbReference>
<dbReference type="Proteomes" id="UP000321548">
    <property type="component" value="Unassembled WGS sequence"/>
</dbReference>
<name>A0A5C8NVV5_9BURK</name>
<evidence type="ECO:0000256" key="1">
    <source>
        <dbReference type="SAM" id="SignalP"/>
    </source>
</evidence>
<gene>
    <name evidence="2" type="ORF">FHP08_10765</name>
</gene>
<dbReference type="EMBL" id="VDUY01000004">
    <property type="protein sequence ID" value="TXL65273.1"/>
    <property type="molecule type" value="Genomic_DNA"/>
</dbReference>
<dbReference type="Pfam" id="PF07759">
    <property type="entry name" value="DUF1615"/>
    <property type="match status" value="1"/>
</dbReference>
<dbReference type="RefSeq" id="WP_147704468.1">
    <property type="nucleotide sequence ID" value="NZ_VDUY01000004.1"/>
</dbReference>
<keyword evidence="1" id="KW-0732">Signal</keyword>
<evidence type="ECO:0000313" key="2">
    <source>
        <dbReference type="EMBL" id="TXL65273.1"/>
    </source>
</evidence>
<accession>A0A5C8NVV5</accession>
<organism evidence="2 3">
    <name type="scientific">Zeimonas arvi</name>
    <dbReference type="NCBI Taxonomy" id="2498847"/>
    <lineage>
        <taxon>Bacteria</taxon>
        <taxon>Pseudomonadati</taxon>
        <taxon>Pseudomonadota</taxon>
        <taxon>Betaproteobacteria</taxon>
        <taxon>Burkholderiales</taxon>
        <taxon>Burkholderiaceae</taxon>
        <taxon>Zeimonas</taxon>
    </lineage>
</organism>
<comment type="caution">
    <text evidence="2">The sequence shown here is derived from an EMBL/GenBank/DDBJ whole genome shotgun (WGS) entry which is preliminary data.</text>
</comment>
<reference evidence="2 3" key="1">
    <citation type="submission" date="2019-06" db="EMBL/GenBank/DDBJ databases">
        <title>Quisquiliibacterium sp. nov., isolated from a maize field.</title>
        <authorList>
            <person name="Lin S.-Y."/>
            <person name="Tsai C.-F."/>
            <person name="Young C.-C."/>
        </authorList>
    </citation>
    <scope>NUCLEOTIDE SEQUENCE [LARGE SCALE GENOMIC DNA]</scope>
    <source>
        <strain evidence="2 3">CC-CFT501</strain>
    </source>
</reference>
<protein>
    <submittedName>
        <fullName evidence="2">DUF1615 domain-containing protein</fullName>
    </submittedName>
</protein>
<evidence type="ECO:0000313" key="3">
    <source>
        <dbReference type="Proteomes" id="UP000321548"/>
    </source>
</evidence>
<dbReference type="AlphaFoldDB" id="A0A5C8NVV5"/>